<evidence type="ECO:0000313" key="2">
    <source>
        <dbReference type="Proteomes" id="UP000828251"/>
    </source>
</evidence>
<feature type="non-terminal residue" evidence="1">
    <location>
        <position position="1"/>
    </location>
</feature>
<dbReference type="EMBL" id="JAIQCV010000009">
    <property type="protein sequence ID" value="KAH1063532.1"/>
    <property type="molecule type" value="Genomic_DNA"/>
</dbReference>
<protein>
    <submittedName>
        <fullName evidence="1">Uncharacterized protein</fullName>
    </submittedName>
</protein>
<reference evidence="1 2" key="1">
    <citation type="journal article" date="2021" name="Plant Biotechnol. J.">
        <title>Multi-omics assisted identification of the key and species-specific regulatory components of drought-tolerant mechanisms in Gossypium stocksii.</title>
        <authorList>
            <person name="Yu D."/>
            <person name="Ke L."/>
            <person name="Zhang D."/>
            <person name="Wu Y."/>
            <person name="Sun Y."/>
            <person name="Mei J."/>
            <person name="Sun J."/>
            <person name="Sun Y."/>
        </authorList>
    </citation>
    <scope>NUCLEOTIDE SEQUENCE [LARGE SCALE GENOMIC DNA]</scope>
    <source>
        <strain evidence="2">cv. E1</strain>
        <tissue evidence="1">Leaf</tissue>
    </source>
</reference>
<accession>A0A9D3ZSI4</accession>
<name>A0A9D3ZSI4_9ROSI</name>
<sequence>VIKNSLENEGNVNGVLALSATAINVEEDPFCNVLSVPLSRVENSDISDRGLEYLNNMGLDLALGTIQDIEGESQAEVGNDLGLKEIVSQSLSNVDNPMIKCPLNVENPILNKVASLLLGGLLTLWDGGTFSGDCGKGLMVVDGNWVHEEKEAALIMLMLPTTIRINKCYGIEKGLKEFGEFLINAAEMINVTMLLSDMENKWYCWVND</sequence>
<keyword evidence="2" id="KW-1185">Reference proteome</keyword>
<gene>
    <name evidence="1" type="ORF">J1N35_028519</name>
</gene>
<comment type="caution">
    <text evidence="1">The sequence shown here is derived from an EMBL/GenBank/DDBJ whole genome shotgun (WGS) entry which is preliminary data.</text>
</comment>
<organism evidence="1 2">
    <name type="scientific">Gossypium stocksii</name>
    <dbReference type="NCBI Taxonomy" id="47602"/>
    <lineage>
        <taxon>Eukaryota</taxon>
        <taxon>Viridiplantae</taxon>
        <taxon>Streptophyta</taxon>
        <taxon>Embryophyta</taxon>
        <taxon>Tracheophyta</taxon>
        <taxon>Spermatophyta</taxon>
        <taxon>Magnoliopsida</taxon>
        <taxon>eudicotyledons</taxon>
        <taxon>Gunneridae</taxon>
        <taxon>Pentapetalae</taxon>
        <taxon>rosids</taxon>
        <taxon>malvids</taxon>
        <taxon>Malvales</taxon>
        <taxon>Malvaceae</taxon>
        <taxon>Malvoideae</taxon>
        <taxon>Gossypium</taxon>
    </lineage>
</organism>
<evidence type="ECO:0000313" key="1">
    <source>
        <dbReference type="EMBL" id="KAH1063532.1"/>
    </source>
</evidence>
<proteinExistence type="predicted"/>
<dbReference type="Proteomes" id="UP000828251">
    <property type="component" value="Unassembled WGS sequence"/>
</dbReference>
<dbReference type="AlphaFoldDB" id="A0A9D3ZSI4"/>